<proteinExistence type="predicted"/>
<keyword evidence="2" id="KW-1185">Reference proteome</keyword>
<dbReference type="EMBL" id="CAJNDS010000006">
    <property type="protein sequence ID" value="CAE6915071.1"/>
    <property type="molecule type" value="Genomic_DNA"/>
</dbReference>
<comment type="caution">
    <text evidence="1">The sequence shown here is derived from an EMBL/GenBank/DDBJ whole genome shotgun (WGS) entry which is preliminary data.</text>
</comment>
<dbReference type="InterPro" id="IPR011990">
    <property type="entry name" value="TPR-like_helical_dom_sf"/>
</dbReference>
<accession>A0A812G582</accession>
<evidence type="ECO:0000313" key="1">
    <source>
        <dbReference type="EMBL" id="CAE6915071.1"/>
    </source>
</evidence>
<dbReference type="AlphaFoldDB" id="A0A812G582"/>
<sequence>MDVTTYISPPGFHLLDAAGTLVDGLADVFSQLADAQEVSRIRRIGAFLFSIAERGLMTAKCIDDLLHAENAATEALQLFNISGDVQSAAFCARLVVHALRAQAIARPMGVGLEAHGRDRSLLDVATVFLDEEVKRAELHGNQVAQIALSLSRAEIMHDSGRQSHADALKAGEDVKRHFRNKSENRGLALSSVFLANVHLRRHEIFLGKALATEALQLFRSLQSKHGECSALFVLATAAQLQRKHFEVISVVKEALPLAQEVGDSGLLSALLYLLALSSHEKGGRPRDAAAAAAEARSLFMERRCWQGWAEFSLAVQVKALLSETSRQTALEVVREHACSCRAFRALRPCLLVRDILLEALREMRSEPDRTKAQIVADKTLTALRNLRAAEWMAREFELVSSLHLARKTRKQVESARDWAAQARSQLQMLGDKYLEAECLPSLATCFIHLGDDSKAAEVLKDRRHLFRDVGARSREAQAMLELAQVLTREQLARVDSRARRFLRDAFQLANDAMTAFSDVANEVGMASAHLALSDIYLSRQEPDEAEAEARKAEHMFRQAGEPKQVAKAVKKVGNACCEQDKPEEAARNAGEAVVFCKKAGDKYALTEMLGWEAQMQAQLVAKLVEGLQEKEAQKIVFRSLSKVMTPAKEGVLLARKLQDKAVIATSLYVVAEVEASVGKWDQALAATAEAAALSERIGDKTTESRALSLSSELHFRKKETATAREEAEKAYKLAKDSISWDAKRAAERAIRRVGVSPQHDEE</sequence>
<dbReference type="PANTHER" id="PTHR10098">
    <property type="entry name" value="RAPSYN-RELATED"/>
    <property type="match status" value="1"/>
</dbReference>
<name>A0A812G582_9DINO</name>
<protein>
    <submittedName>
        <fullName evidence="1">TTC28 protein</fullName>
    </submittedName>
</protein>
<dbReference type="PANTHER" id="PTHR10098:SF108">
    <property type="entry name" value="TETRATRICOPEPTIDE REPEAT PROTEIN 28"/>
    <property type="match status" value="1"/>
</dbReference>
<dbReference type="OrthoDB" id="429454at2759"/>
<reference evidence="1" key="1">
    <citation type="submission" date="2021-02" db="EMBL/GenBank/DDBJ databases">
        <authorList>
            <person name="Dougan E. K."/>
            <person name="Rhodes N."/>
            <person name="Thang M."/>
            <person name="Chan C."/>
        </authorList>
    </citation>
    <scope>NUCLEOTIDE SEQUENCE</scope>
</reference>
<gene>
    <name evidence="1" type="primary">TTC28</name>
    <name evidence="1" type="ORF">SNAT2548_LOCUS252</name>
</gene>
<organism evidence="1 2">
    <name type="scientific">Symbiodinium natans</name>
    <dbReference type="NCBI Taxonomy" id="878477"/>
    <lineage>
        <taxon>Eukaryota</taxon>
        <taxon>Sar</taxon>
        <taxon>Alveolata</taxon>
        <taxon>Dinophyceae</taxon>
        <taxon>Suessiales</taxon>
        <taxon>Symbiodiniaceae</taxon>
        <taxon>Symbiodinium</taxon>
    </lineage>
</organism>
<dbReference type="Proteomes" id="UP000604046">
    <property type="component" value="Unassembled WGS sequence"/>
</dbReference>
<evidence type="ECO:0000313" key="2">
    <source>
        <dbReference type="Proteomes" id="UP000604046"/>
    </source>
</evidence>
<dbReference type="Gene3D" id="1.25.40.10">
    <property type="entry name" value="Tetratricopeptide repeat domain"/>
    <property type="match status" value="3"/>
</dbReference>
<dbReference type="SUPFAM" id="SSF48452">
    <property type="entry name" value="TPR-like"/>
    <property type="match status" value="3"/>
</dbReference>